<dbReference type="SUPFAM" id="SSF53474">
    <property type="entry name" value="alpha/beta-Hydrolases"/>
    <property type="match status" value="1"/>
</dbReference>
<reference evidence="2 3" key="1">
    <citation type="submission" date="2020-06" db="EMBL/GenBank/DDBJ databases">
        <authorList>
            <person name="Li R."/>
            <person name="Bekaert M."/>
        </authorList>
    </citation>
    <scope>NUCLEOTIDE SEQUENCE [LARGE SCALE GENOMIC DNA]</scope>
    <source>
        <strain evidence="3">wild</strain>
    </source>
</reference>
<organism evidence="2 3">
    <name type="scientific">Mytilus coruscus</name>
    <name type="common">Sea mussel</name>
    <dbReference type="NCBI Taxonomy" id="42192"/>
    <lineage>
        <taxon>Eukaryota</taxon>
        <taxon>Metazoa</taxon>
        <taxon>Spiralia</taxon>
        <taxon>Lophotrochozoa</taxon>
        <taxon>Mollusca</taxon>
        <taxon>Bivalvia</taxon>
        <taxon>Autobranchia</taxon>
        <taxon>Pteriomorphia</taxon>
        <taxon>Mytilida</taxon>
        <taxon>Mytiloidea</taxon>
        <taxon>Mytilidae</taxon>
        <taxon>Mytilinae</taxon>
        <taxon>Mytilus</taxon>
    </lineage>
</organism>
<dbReference type="InterPro" id="IPR029058">
    <property type="entry name" value="AB_hydrolase_fold"/>
</dbReference>
<dbReference type="OrthoDB" id="188124at2759"/>
<feature type="coiled-coil region" evidence="1">
    <location>
        <begin position="441"/>
        <end position="468"/>
    </location>
</feature>
<proteinExistence type="predicted"/>
<keyword evidence="1" id="KW-0175">Coiled coil</keyword>
<gene>
    <name evidence="2" type="ORF">MCOR_17763</name>
</gene>
<evidence type="ECO:0000256" key="1">
    <source>
        <dbReference type="SAM" id="Coils"/>
    </source>
</evidence>
<keyword evidence="3" id="KW-1185">Reference proteome</keyword>
<sequence length="525" mass="58341">MAPNKTGSEAAIVIVPDSSLSGAAYKPLANAIQNRSALRLWVAILETIPGTLAFPFEFNYACNELLDKGFHGDKVFLAGHGDGGQRASSYGHSPLHKNRLDGVLLFSSFLSGSYRLNKYPFPVLTISGDLDGITRVTKIVDVFEELEEDLILAPTQKYTTPVIVMEGINYGQFASGNLPPAVTGYDLKPEVSQKVAYDAIANYTNAFMLYVRNTNVSEAKSVLEEGFSNTQSILQPLSQVKALDDNKEYVSHWTNTAQQLIVNLQDASLVEFDNTEETPTQSKSFRFHKPYHSDMLKINSSTEVYFPNTDGTKIPQSPLQLKATMTSQRAVKTLLPSAPFGDPATCQDINQDAFTLAFSKSSATAKSRYQSKGRPIKFLPDVNVTSKNNWNQYGDLQLNYNITGLFVQATRYISTKPPGKDDDYELKKRKSAVEGVENTEHSKLENTIKEMEVQKTALKNEVDTHTDKLNSEIMRRWEALHQSTKKEGNEVIRLIGSLESRKSEVYEVIKSKDSGKVFEDDLGLA</sequence>
<evidence type="ECO:0000313" key="2">
    <source>
        <dbReference type="EMBL" id="CAC5381906.1"/>
    </source>
</evidence>
<protein>
    <recommendedName>
        <fullName evidence="4">Alpha/beta hydrolase fold-5 domain-containing protein</fullName>
    </recommendedName>
</protein>
<evidence type="ECO:0000313" key="3">
    <source>
        <dbReference type="Proteomes" id="UP000507470"/>
    </source>
</evidence>
<dbReference type="AlphaFoldDB" id="A0A6J8BE87"/>
<dbReference type="Proteomes" id="UP000507470">
    <property type="component" value="Unassembled WGS sequence"/>
</dbReference>
<name>A0A6J8BE87_MYTCO</name>
<evidence type="ECO:0008006" key="4">
    <source>
        <dbReference type="Google" id="ProtNLM"/>
    </source>
</evidence>
<accession>A0A6J8BE87</accession>
<dbReference type="EMBL" id="CACVKT020003142">
    <property type="protein sequence ID" value="CAC5381906.1"/>
    <property type="molecule type" value="Genomic_DNA"/>
</dbReference>
<dbReference type="Gene3D" id="3.40.50.1820">
    <property type="entry name" value="alpha/beta hydrolase"/>
    <property type="match status" value="1"/>
</dbReference>